<dbReference type="HOGENOM" id="CLU_2694064_0_0_1"/>
<feature type="region of interest" description="Disordered" evidence="1">
    <location>
        <begin position="1"/>
        <end position="74"/>
    </location>
</feature>
<dbReference type="EMBL" id="KB743553">
    <property type="protein sequence ID" value="EOA98097.1"/>
    <property type="molecule type" value="Genomic_DNA"/>
</dbReference>
<evidence type="ECO:0000256" key="1">
    <source>
        <dbReference type="SAM" id="MobiDB-lite"/>
    </source>
</evidence>
<organism evidence="2 3">
    <name type="scientific">Anas platyrhynchos</name>
    <name type="common">Mallard</name>
    <name type="synonym">Anas boschas</name>
    <dbReference type="NCBI Taxonomy" id="8839"/>
    <lineage>
        <taxon>Eukaryota</taxon>
        <taxon>Metazoa</taxon>
        <taxon>Chordata</taxon>
        <taxon>Craniata</taxon>
        <taxon>Vertebrata</taxon>
        <taxon>Euteleostomi</taxon>
        <taxon>Archelosauria</taxon>
        <taxon>Archosauria</taxon>
        <taxon>Dinosauria</taxon>
        <taxon>Saurischia</taxon>
        <taxon>Theropoda</taxon>
        <taxon>Coelurosauria</taxon>
        <taxon>Aves</taxon>
        <taxon>Neognathae</taxon>
        <taxon>Galloanserae</taxon>
        <taxon>Anseriformes</taxon>
        <taxon>Anatidae</taxon>
        <taxon>Anatinae</taxon>
        <taxon>Anas</taxon>
    </lineage>
</organism>
<evidence type="ECO:0000313" key="3">
    <source>
        <dbReference type="Proteomes" id="UP000296049"/>
    </source>
</evidence>
<proteinExistence type="predicted"/>
<feature type="non-terminal residue" evidence="2">
    <location>
        <position position="74"/>
    </location>
</feature>
<accession>R0LCT1</accession>
<sequence>MPKLLTAVKQKEPGNPEPTQACPHHWAKLPEGDPASRGFSPLRSMQRRSGVRQGRGPSAPAAYPCGMSRDQPPQ</sequence>
<evidence type="ECO:0000313" key="2">
    <source>
        <dbReference type="EMBL" id="EOA98097.1"/>
    </source>
</evidence>
<protein>
    <submittedName>
        <fullName evidence="2">Uncharacterized protein</fullName>
    </submittedName>
</protein>
<dbReference type="AlphaFoldDB" id="R0LCT1"/>
<reference evidence="3" key="1">
    <citation type="journal article" date="2013" name="Nat. Genet.">
        <title>The duck genome and transcriptome provide insight into an avian influenza virus reservoir species.</title>
        <authorList>
            <person name="Huang Y."/>
            <person name="Li Y."/>
            <person name="Burt D.W."/>
            <person name="Chen H."/>
            <person name="Zhang Y."/>
            <person name="Qian W."/>
            <person name="Kim H."/>
            <person name="Gan S."/>
            <person name="Zhao Y."/>
            <person name="Li J."/>
            <person name="Yi K."/>
            <person name="Feng H."/>
            <person name="Zhu P."/>
            <person name="Li B."/>
            <person name="Liu Q."/>
            <person name="Fairley S."/>
            <person name="Magor K.E."/>
            <person name="Du Z."/>
            <person name="Hu X."/>
            <person name="Goodman L."/>
            <person name="Tafer H."/>
            <person name="Vignal A."/>
            <person name="Lee T."/>
            <person name="Kim K.W."/>
            <person name="Sheng Z."/>
            <person name="An Y."/>
            <person name="Searle S."/>
            <person name="Herrero J."/>
            <person name="Groenen M.A."/>
            <person name="Crooijmans R.P."/>
            <person name="Faraut T."/>
            <person name="Cai Q."/>
            <person name="Webster R.G."/>
            <person name="Aldridge J.R."/>
            <person name="Warren W.C."/>
            <person name="Bartschat S."/>
            <person name="Kehr S."/>
            <person name="Marz M."/>
            <person name="Stadler P.F."/>
            <person name="Smith J."/>
            <person name="Kraus R.H."/>
            <person name="Zhao Y."/>
            <person name="Ren L."/>
            <person name="Fei J."/>
            <person name="Morisson M."/>
            <person name="Kaiser P."/>
            <person name="Griffin D.K."/>
            <person name="Rao M."/>
            <person name="Pitel F."/>
            <person name="Wang J."/>
            <person name="Li N."/>
        </authorList>
    </citation>
    <scope>NUCLEOTIDE SEQUENCE [LARGE SCALE GENOMIC DNA]</scope>
</reference>
<gene>
    <name evidence="2" type="ORF">Anapl_12951</name>
</gene>
<name>R0LCT1_ANAPL</name>
<keyword evidence="3" id="KW-1185">Reference proteome</keyword>
<dbReference type="Proteomes" id="UP000296049">
    <property type="component" value="Unassembled WGS sequence"/>
</dbReference>